<dbReference type="EMBL" id="JAATLM010000001">
    <property type="protein sequence ID" value="NIZ68689.1"/>
    <property type="molecule type" value="Genomic_DNA"/>
</dbReference>
<feature type="signal peptide" evidence="1">
    <location>
        <begin position="1"/>
        <end position="20"/>
    </location>
</feature>
<comment type="caution">
    <text evidence="2">The sequence shown here is derived from an EMBL/GenBank/DDBJ whole genome shotgun (WGS) entry which is preliminary data.</text>
</comment>
<evidence type="ECO:0000256" key="1">
    <source>
        <dbReference type="SAM" id="SignalP"/>
    </source>
</evidence>
<reference evidence="2" key="1">
    <citation type="submission" date="2020-03" db="EMBL/GenBank/DDBJ databases">
        <title>Spirochaetal bacteria isolated from arthropods constitute a novel genus Entomospira genus novum within the order Spirochaetales.</title>
        <authorList>
            <person name="Grana-Miraglia L."/>
            <person name="Sikutova S."/>
            <person name="Fingerle V."/>
            <person name="Sing A."/>
            <person name="Castillo-Ramirez S."/>
            <person name="Margos G."/>
            <person name="Rudolf I."/>
        </authorList>
    </citation>
    <scope>NUCLEOTIDE SEQUENCE</scope>
    <source>
        <strain evidence="2">BR149</strain>
    </source>
</reference>
<evidence type="ECO:0000313" key="3">
    <source>
        <dbReference type="Proteomes" id="UP000778951"/>
    </source>
</evidence>
<gene>
    <name evidence="2" type="ORF">HCT48_00425</name>
</gene>
<accession>A0A968KTQ2</accession>
<evidence type="ECO:0000313" key="2">
    <source>
        <dbReference type="EMBL" id="NIZ68689.1"/>
    </source>
</evidence>
<name>A0A968KTQ2_9SPIO</name>
<organism evidence="2 3">
    <name type="scientific">Entomospira culicis</name>
    <dbReference type="NCBI Taxonomy" id="2719989"/>
    <lineage>
        <taxon>Bacteria</taxon>
        <taxon>Pseudomonadati</taxon>
        <taxon>Spirochaetota</taxon>
        <taxon>Spirochaetia</taxon>
        <taxon>Spirochaetales</taxon>
        <taxon>Spirochaetaceae</taxon>
        <taxon>Entomospira</taxon>
    </lineage>
</organism>
<feature type="chain" id="PRO_5037743412" description="Outer membrane protein beta-barrel domain-containing protein" evidence="1">
    <location>
        <begin position="21"/>
        <end position="243"/>
    </location>
</feature>
<proteinExistence type="predicted"/>
<evidence type="ECO:0008006" key="4">
    <source>
        <dbReference type="Google" id="ProtNLM"/>
    </source>
</evidence>
<dbReference type="Proteomes" id="UP000778951">
    <property type="component" value="Unassembled WGS sequence"/>
</dbReference>
<protein>
    <recommendedName>
        <fullName evidence="4">Outer membrane protein beta-barrel domain-containing protein</fullName>
    </recommendedName>
</protein>
<sequence length="243" mass="27489">MKKMFLLCTLIFVQVSQMQAMTIGLGARVGAEFSLNSAYPGDQPMMEQISKLYSHKDGQLFSVNLVMGLLADFRFSSWFSLSPSAQFALQRRANLQMENNTNANDISNFHLRYNTLDVDLLAKFHAKWWYLGIGAGLAFYSPVAFNVESETLETDFFKMQRKMGVNVVLDSGLYIPIAQSEHHHLLLSMRTTFDVQGIKTIYNVIKEAPENPSTSDIIDILGQQTHVFSPLSISMMLGYFVQF</sequence>
<dbReference type="AlphaFoldDB" id="A0A968KTQ2"/>
<keyword evidence="3" id="KW-1185">Reference proteome</keyword>
<keyword evidence="1" id="KW-0732">Signal</keyword>
<dbReference type="RefSeq" id="WP_167694781.1">
    <property type="nucleotide sequence ID" value="NZ_CP118181.1"/>
</dbReference>